<dbReference type="EMBL" id="MZXV01000013">
    <property type="protein sequence ID" value="PZV39215.1"/>
    <property type="molecule type" value="Genomic_DNA"/>
</dbReference>
<dbReference type="AlphaFoldDB" id="A0A2W7C7Y2"/>
<dbReference type="InterPro" id="IPR035959">
    <property type="entry name" value="RutC-like_sf"/>
</dbReference>
<dbReference type="Pfam" id="PF01042">
    <property type="entry name" value="Ribonuc_L-PSP"/>
    <property type="match status" value="1"/>
</dbReference>
<dbReference type="GO" id="GO:0019239">
    <property type="term" value="F:deaminase activity"/>
    <property type="evidence" value="ECO:0007669"/>
    <property type="project" value="TreeGrafter"/>
</dbReference>
<keyword evidence="2" id="KW-1185">Reference proteome</keyword>
<evidence type="ECO:0000313" key="1">
    <source>
        <dbReference type="EMBL" id="PZV39215.1"/>
    </source>
</evidence>
<dbReference type="OrthoDB" id="583118at2"/>
<gene>
    <name evidence="1" type="ORF">B5V02_04230</name>
</gene>
<dbReference type="PANTHER" id="PTHR11803">
    <property type="entry name" value="2-IMINOBUTANOATE/2-IMINOPROPANOATE DEAMINASE RIDA"/>
    <property type="match status" value="1"/>
</dbReference>
<protein>
    <submittedName>
        <fullName evidence="1">Enamine deaminase RidA</fullName>
    </submittedName>
</protein>
<dbReference type="GO" id="GO:0005829">
    <property type="term" value="C:cytosol"/>
    <property type="evidence" value="ECO:0007669"/>
    <property type="project" value="TreeGrafter"/>
</dbReference>
<sequence>MKKEIIEVPVLSAAVRALGLPLSLVTKAAGLVFVSGTPPLDILTGRLVKGDIETQTEASLKALKHCLEAAGTSLDNVVMVRIYAVNSGFYNAINRVYARHFPENPPSRTFVPVASWPMEFDIEIECVAVG</sequence>
<dbReference type="SUPFAM" id="SSF55298">
    <property type="entry name" value="YjgF-like"/>
    <property type="match status" value="1"/>
</dbReference>
<dbReference type="RefSeq" id="WP_111542966.1">
    <property type="nucleotide sequence ID" value="NZ_MZXV01000013.1"/>
</dbReference>
<dbReference type="PANTHER" id="PTHR11803:SF39">
    <property type="entry name" value="2-IMINOBUTANOATE_2-IMINOPROPANOATE DEAMINASE"/>
    <property type="match status" value="1"/>
</dbReference>
<dbReference type="InterPro" id="IPR006175">
    <property type="entry name" value="YjgF/YER057c/UK114"/>
</dbReference>
<organism evidence="1 2">
    <name type="scientific">Mesorhizobium kowhaii</name>
    <dbReference type="NCBI Taxonomy" id="1300272"/>
    <lineage>
        <taxon>Bacteria</taxon>
        <taxon>Pseudomonadati</taxon>
        <taxon>Pseudomonadota</taxon>
        <taxon>Alphaproteobacteria</taxon>
        <taxon>Hyphomicrobiales</taxon>
        <taxon>Phyllobacteriaceae</taxon>
        <taxon>Mesorhizobium</taxon>
    </lineage>
</organism>
<dbReference type="CDD" id="cd00448">
    <property type="entry name" value="YjgF_YER057c_UK114_family"/>
    <property type="match status" value="1"/>
</dbReference>
<evidence type="ECO:0000313" key="2">
    <source>
        <dbReference type="Proteomes" id="UP000248616"/>
    </source>
</evidence>
<dbReference type="Proteomes" id="UP000248616">
    <property type="component" value="Unassembled WGS sequence"/>
</dbReference>
<name>A0A2W7C7Y2_9HYPH</name>
<comment type="caution">
    <text evidence="1">The sequence shown here is derived from an EMBL/GenBank/DDBJ whole genome shotgun (WGS) entry which is preliminary data.</text>
</comment>
<dbReference type="Gene3D" id="3.30.1330.40">
    <property type="entry name" value="RutC-like"/>
    <property type="match status" value="1"/>
</dbReference>
<accession>A0A2W7C7Y2</accession>
<proteinExistence type="predicted"/>
<reference evidence="2" key="1">
    <citation type="submission" date="2017-03" db="EMBL/GenBank/DDBJ databases">
        <authorList>
            <person name="Safronova V.I."/>
            <person name="Sazanova A.L."/>
            <person name="Chirak E.R."/>
        </authorList>
    </citation>
    <scope>NUCLEOTIDE SEQUENCE [LARGE SCALE GENOMIC DNA]</scope>
    <source>
        <strain evidence="2">Ach-343</strain>
    </source>
</reference>